<reference evidence="1 2" key="1">
    <citation type="submission" date="2010-12" db="EMBL/GenBank/DDBJ databases">
        <title>Complete sequence of Desulfurispirillum indicum S5.</title>
        <authorList>
            <consortium name="US DOE Joint Genome Institute"/>
            <person name="Lucas S."/>
            <person name="Copeland A."/>
            <person name="Lapidus A."/>
            <person name="Cheng J.-F."/>
            <person name="Goodwin L."/>
            <person name="Pitluck S."/>
            <person name="Chertkov O."/>
            <person name="Held B."/>
            <person name="Detter J.C."/>
            <person name="Han C."/>
            <person name="Tapia R."/>
            <person name="Land M."/>
            <person name="Hauser L."/>
            <person name="Kyrpides N."/>
            <person name="Ivanova N."/>
            <person name="Mikhailova N."/>
            <person name="Haggblom M."/>
            <person name="Rauschenbach I."/>
            <person name="Bini E."/>
            <person name="Woyke T."/>
        </authorList>
    </citation>
    <scope>NUCLEOTIDE SEQUENCE [LARGE SCALE GENOMIC DNA]</scope>
    <source>
        <strain evidence="2">ATCC BAA-1389 / DSM 22839 / S5</strain>
    </source>
</reference>
<dbReference type="Proteomes" id="UP000002572">
    <property type="component" value="Chromosome"/>
</dbReference>
<organism evidence="1 2">
    <name type="scientific">Desulfurispirillum indicum (strain ATCC BAA-1389 / DSM 22839 / S5)</name>
    <dbReference type="NCBI Taxonomy" id="653733"/>
    <lineage>
        <taxon>Bacteria</taxon>
        <taxon>Pseudomonadati</taxon>
        <taxon>Chrysiogenota</taxon>
        <taxon>Chrysiogenia</taxon>
        <taxon>Chrysiogenales</taxon>
        <taxon>Chrysiogenaceae</taxon>
        <taxon>Desulfurispirillum</taxon>
    </lineage>
</organism>
<evidence type="ECO:0008006" key="3">
    <source>
        <dbReference type="Google" id="ProtNLM"/>
    </source>
</evidence>
<dbReference type="HOGENOM" id="CLU_047523_0_0_0"/>
<proteinExistence type="predicted"/>
<evidence type="ECO:0000313" key="1">
    <source>
        <dbReference type="EMBL" id="ADU67018.1"/>
    </source>
</evidence>
<dbReference type="AlphaFoldDB" id="E6W454"/>
<dbReference type="KEGG" id="din:Selin_2302"/>
<sequence>MIEYLDLTIDELLLDQENPRLGAVDSQSEALEAIIKLNHSHFRALMVSIKENGLDPGDSLYVIQADDKRDYIVLEGNRRLSAMKILVNPDILDGIEVTSAVKNSLVKVALDFNRDAIEPIRCVLFRNREEAHDWIYRRHTGAAEGEGRINWGPMEIQRFSGDRSILDVIEFVGRNADYSDDEWASTKSMIESRKSSNLARLLESAAGRKHLGIAIVKSESEIIPMLMSDPKWALGVLKHIIEDVRDGIIDSRALNKASDIANYFESLPGEFQPKSSKKALTPCAFRDIFIKGAPKEKSVAVRANTSKKTITPRQRRTLSPKRHDFMTPASTKVQRLLHEASLIDVDRYTISSAFLLRAFIEAALEEYVRKNGLSKLKDTRNGNKAELSLTQCAVMVVKHIEDSGLKSKKDLHGFRVLFIEKSAPASIESLNGFIHNKYQIPTSDSLRSGWDAAVPVFIAAFGAADVK</sequence>
<dbReference type="STRING" id="653733.Selin_2302"/>
<name>E6W454_DESIS</name>
<dbReference type="InParanoid" id="E6W454"/>
<dbReference type="EMBL" id="CP002432">
    <property type="protein sequence ID" value="ADU67018.1"/>
    <property type="molecule type" value="Genomic_DNA"/>
</dbReference>
<gene>
    <name evidence="1" type="ordered locus">Selin_2302</name>
</gene>
<dbReference type="RefSeq" id="WP_013506892.1">
    <property type="nucleotide sequence ID" value="NC_014836.1"/>
</dbReference>
<dbReference type="OrthoDB" id="8442375at2"/>
<protein>
    <recommendedName>
        <fullName evidence="3">ParB/Sulfiredoxin domain-containing protein</fullName>
    </recommendedName>
</protein>
<dbReference type="eggNOG" id="COG1475">
    <property type="taxonomic scope" value="Bacteria"/>
</dbReference>
<keyword evidence="2" id="KW-1185">Reference proteome</keyword>
<evidence type="ECO:0000313" key="2">
    <source>
        <dbReference type="Proteomes" id="UP000002572"/>
    </source>
</evidence>
<accession>E6W454</accession>